<evidence type="ECO:0000256" key="2">
    <source>
        <dbReference type="ARBA" id="ARBA00009771"/>
    </source>
</evidence>
<comment type="subcellular location">
    <subcellularLocation>
        <location evidence="1">Cytoplasm</location>
    </subcellularLocation>
</comment>
<comment type="similarity">
    <text evidence="2">Belongs to the ClpX chaperone family. HslU subfamily.</text>
</comment>
<organism evidence="9">
    <name type="scientific">hydrothermal vent metagenome</name>
    <dbReference type="NCBI Taxonomy" id="652676"/>
    <lineage>
        <taxon>unclassified sequences</taxon>
        <taxon>metagenomes</taxon>
        <taxon>ecological metagenomes</taxon>
    </lineage>
</organism>
<dbReference type="GO" id="GO:0009376">
    <property type="term" value="C:HslUV protease complex"/>
    <property type="evidence" value="ECO:0007669"/>
    <property type="project" value="InterPro"/>
</dbReference>
<gene>
    <name evidence="9" type="ORF">MNBD_ALPHA03-1318</name>
</gene>
<dbReference type="FunFam" id="3.40.50.300:FF:000220">
    <property type="entry name" value="ATP-dependent protease ATPase subunit HslU"/>
    <property type="match status" value="1"/>
</dbReference>
<evidence type="ECO:0000256" key="3">
    <source>
        <dbReference type="ARBA" id="ARBA00022490"/>
    </source>
</evidence>
<reference evidence="9" key="1">
    <citation type="submission" date="2018-06" db="EMBL/GenBank/DDBJ databases">
        <authorList>
            <person name="Zhirakovskaya E."/>
        </authorList>
    </citation>
    <scope>NUCLEOTIDE SEQUENCE</scope>
</reference>
<accession>A0A3B1ASF2</accession>
<dbReference type="GO" id="GO:0051603">
    <property type="term" value="P:proteolysis involved in protein catabolic process"/>
    <property type="evidence" value="ECO:0007669"/>
    <property type="project" value="TreeGrafter"/>
</dbReference>
<dbReference type="SMART" id="SM00382">
    <property type="entry name" value="AAA"/>
    <property type="match status" value="1"/>
</dbReference>
<evidence type="ECO:0000256" key="1">
    <source>
        <dbReference type="ARBA" id="ARBA00004496"/>
    </source>
</evidence>
<dbReference type="Pfam" id="PF00004">
    <property type="entry name" value="AAA"/>
    <property type="match status" value="1"/>
</dbReference>
<proteinExistence type="inferred from homology"/>
<dbReference type="SUPFAM" id="SSF52540">
    <property type="entry name" value="P-loop containing nucleoside triphosphate hydrolases"/>
    <property type="match status" value="1"/>
</dbReference>
<evidence type="ECO:0000259" key="8">
    <source>
        <dbReference type="SMART" id="SM01086"/>
    </source>
</evidence>
<dbReference type="InterPro" id="IPR050052">
    <property type="entry name" value="ATP-dep_Clp_protease_ClpX"/>
</dbReference>
<dbReference type="SMART" id="SM01086">
    <property type="entry name" value="ClpB_D2-small"/>
    <property type="match status" value="1"/>
</dbReference>
<keyword evidence="9" id="KW-0378">Hydrolase</keyword>
<keyword evidence="5 9" id="KW-0067">ATP-binding</keyword>
<dbReference type="HAMAP" id="MF_00249">
    <property type="entry name" value="HslU"/>
    <property type="match status" value="1"/>
</dbReference>
<evidence type="ECO:0000256" key="5">
    <source>
        <dbReference type="ARBA" id="ARBA00022840"/>
    </source>
</evidence>
<dbReference type="Gene3D" id="3.40.50.300">
    <property type="entry name" value="P-loop containing nucleotide triphosphate hydrolases"/>
    <property type="match status" value="2"/>
</dbReference>
<dbReference type="PANTHER" id="PTHR48102:SF3">
    <property type="entry name" value="ATP-DEPENDENT PROTEASE ATPASE SUBUNIT HSLU"/>
    <property type="match status" value="1"/>
</dbReference>
<dbReference type="AlphaFoldDB" id="A0A3B1ASF2"/>
<dbReference type="InterPro" id="IPR027417">
    <property type="entry name" value="P-loop_NTPase"/>
</dbReference>
<dbReference type="NCBIfam" id="NF003544">
    <property type="entry name" value="PRK05201.1"/>
    <property type="match status" value="1"/>
</dbReference>
<dbReference type="InterPro" id="IPR019489">
    <property type="entry name" value="Clp_ATPase_C"/>
</dbReference>
<dbReference type="Pfam" id="PF07724">
    <property type="entry name" value="AAA_2"/>
    <property type="match status" value="1"/>
</dbReference>
<keyword evidence="4" id="KW-0547">Nucleotide-binding</keyword>
<evidence type="ECO:0000256" key="6">
    <source>
        <dbReference type="ARBA" id="ARBA00023186"/>
    </source>
</evidence>
<feature type="domain" description="Clp ATPase C-terminal" evidence="8">
    <location>
        <begin position="328"/>
        <end position="422"/>
    </location>
</feature>
<dbReference type="NCBIfam" id="TIGR00390">
    <property type="entry name" value="hslU"/>
    <property type="match status" value="1"/>
</dbReference>
<dbReference type="GO" id="GO:0016887">
    <property type="term" value="F:ATP hydrolysis activity"/>
    <property type="evidence" value="ECO:0007669"/>
    <property type="project" value="InterPro"/>
</dbReference>
<evidence type="ECO:0000259" key="7">
    <source>
        <dbReference type="SMART" id="SM00382"/>
    </source>
</evidence>
<evidence type="ECO:0000256" key="4">
    <source>
        <dbReference type="ARBA" id="ARBA00022741"/>
    </source>
</evidence>
<dbReference type="GO" id="GO:0008233">
    <property type="term" value="F:peptidase activity"/>
    <property type="evidence" value="ECO:0007669"/>
    <property type="project" value="UniProtKB-KW"/>
</dbReference>
<dbReference type="Gene3D" id="1.10.8.60">
    <property type="match status" value="1"/>
</dbReference>
<name>A0A3B1ASF2_9ZZZZ</name>
<protein>
    <submittedName>
        <fullName evidence="9">ATP-dependent hsl protease ATP-binding subunit HslU</fullName>
    </submittedName>
</protein>
<keyword evidence="6" id="KW-0143">Chaperone</keyword>
<dbReference type="InterPro" id="IPR004491">
    <property type="entry name" value="HslU"/>
</dbReference>
<dbReference type="EMBL" id="UOFW01000026">
    <property type="protein sequence ID" value="VAX02783.1"/>
    <property type="molecule type" value="Genomic_DNA"/>
</dbReference>
<dbReference type="PANTHER" id="PTHR48102">
    <property type="entry name" value="ATP-DEPENDENT CLP PROTEASE ATP-BINDING SUBUNIT CLPX-LIKE, MITOCHONDRIAL-RELATED"/>
    <property type="match status" value="1"/>
</dbReference>
<dbReference type="CDD" id="cd19498">
    <property type="entry name" value="RecA-like_HslU"/>
    <property type="match status" value="1"/>
</dbReference>
<evidence type="ECO:0000313" key="9">
    <source>
        <dbReference type="EMBL" id="VAX02783.1"/>
    </source>
</evidence>
<sequence length="436" mass="48215">MTAFSPREIVSELDRYIIGQKDAKRAVAIALRNRWRRHQLEDQMKEEVLPKNILMIGPTGVGKTEISRRLAKLANAPFVKVEATKFTEVGYVGRDVEQIVRDLVEIAIGIVREKKRTQVTAKAELGAEERILDALVGPTATAETRQKFRKMLREGQMDDKEIEVDVTESSASGMPSFDIPGMPGASMGMINLGDIMGKAMGPKTEKKKMSVKDAFKILESDERDKLIDEDGLIKEALHITEQSGIVFLDEIDKIAGREGRSGGEVSREGVQRDLLPLIEGCIVSTKYGPVKTDHILFIASGAFSMSKPSDLLPELQGRLPIRVELRALTEEDFKHILTEPDFSLIKQYVALLATEKVTLNFTDDGIGAIAKLSAEINRSVENIGARRLHTVLERVLDNISFEATDKSGAEVIIDAAYVTEHIGDLSDTSDLSKFIL</sequence>
<dbReference type="InterPro" id="IPR003593">
    <property type="entry name" value="AAA+_ATPase"/>
</dbReference>
<keyword evidence="3" id="KW-0963">Cytoplasm</keyword>
<keyword evidence="9" id="KW-0645">Protease</keyword>
<dbReference type="GO" id="GO:0005524">
    <property type="term" value="F:ATP binding"/>
    <property type="evidence" value="ECO:0007669"/>
    <property type="project" value="UniProtKB-KW"/>
</dbReference>
<dbReference type="InterPro" id="IPR003959">
    <property type="entry name" value="ATPase_AAA_core"/>
</dbReference>
<feature type="domain" description="AAA+ ATPase" evidence="7">
    <location>
        <begin position="49"/>
        <end position="325"/>
    </location>
</feature>
<dbReference type="FunFam" id="3.40.50.300:FF:000213">
    <property type="entry name" value="ATP-dependent protease ATPase subunit HslU"/>
    <property type="match status" value="1"/>
</dbReference>